<keyword evidence="2" id="KW-1185">Reference proteome</keyword>
<dbReference type="PANTHER" id="PTHR45947:SF3">
    <property type="entry name" value="SULFOQUINOVOSYL TRANSFERASE SQD2"/>
    <property type="match status" value="1"/>
</dbReference>
<dbReference type="STRING" id="1416801.SAMN05192553_108119"/>
<name>A0A1H7AVC3_9BACT</name>
<gene>
    <name evidence="1" type="ORF">SAMN05192553_108119</name>
</gene>
<evidence type="ECO:0000313" key="1">
    <source>
        <dbReference type="EMBL" id="SEJ68886.1"/>
    </source>
</evidence>
<proteinExistence type="predicted"/>
<dbReference type="SUPFAM" id="SSF53756">
    <property type="entry name" value="UDP-Glycosyltransferase/glycogen phosphorylase"/>
    <property type="match status" value="1"/>
</dbReference>
<dbReference type="PANTHER" id="PTHR45947">
    <property type="entry name" value="SULFOQUINOVOSYL TRANSFERASE SQD2"/>
    <property type="match status" value="1"/>
</dbReference>
<dbReference type="Gene3D" id="3.40.50.2000">
    <property type="entry name" value="Glycogen Phosphorylase B"/>
    <property type="match status" value="2"/>
</dbReference>
<dbReference type="OrthoDB" id="1100717at2"/>
<reference evidence="2" key="1">
    <citation type="submission" date="2016-10" db="EMBL/GenBank/DDBJ databases">
        <authorList>
            <person name="Varghese N."/>
            <person name="Submissions S."/>
        </authorList>
    </citation>
    <scope>NUCLEOTIDE SEQUENCE [LARGE SCALE GENOMIC DNA]</scope>
    <source>
        <strain evidence="2">IBRC-M 10761</strain>
    </source>
</reference>
<sequence length="436" mass="50471">MKHPKVLILIQPFNNNTGGGITLTNLFYGWPKDKLAVASLPALVSTHINTAICDTYYQLGEKETIWKFPFNKIKRRYPSGLLDFKNRQVKEIVPKKSRLRSRISIDYVEPALKWLGVMELLYELKMSDEFTRWLDDFNPDIIYAQAHGRNRVRFCSRVKEYSKKPMVFHMMDDWPSYARDESVFGKSWEKVVDKEFRHLLKISDLHLGISELMDDEYRRRYGMDFKPFHNPIDIDFWKTGQKTTWELQAENPTILYAGRVGLGIEESLENMAEAVTRINSKSGSSIEFVIQVATKRAWMEKYSCVKHREPVPYEKLPLKFGEADILYLPYDFSQSAVKFIKYSMPTKASEYMVSGTPILIFAPEETALVDYAKKYQWAKVVTENKIDVLVEAVEGLLANSGEREAFGKAAIAIAKERHEGKKVRDDFRQALNSVLV</sequence>
<protein>
    <submittedName>
        <fullName evidence="1">Uncharacterized protein</fullName>
    </submittedName>
</protein>
<dbReference type="GO" id="GO:0016757">
    <property type="term" value="F:glycosyltransferase activity"/>
    <property type="evidence" value="ECO:0007669"/>
    <property type="project" value="TreeGrafter"/>
</dbReference>
<accession>A0A1H7AVC3</accession>
<dbReference type="Proteomes" id="UP000199403">
    <property type="component" value="Unassembled WGS sequence"/>
</dbReference>
<dbReference type="InterPro" id="IPR050194">
    <property type="entry name" value="Glycosyltransferase_grp1"/>
</dbReference>
<dbReference type="AlphaFoldDB" id="A0A1H7AVC3"/>
<dbReference type="RefSeq" id="WP_092177885.1">
    <property type="nucleotide sequence ID" value="NZ_FNZH01000008.1"/>
</dbReference>
<evidence type="ECO:0000313" key="2">
    <source>
        <dbReference type="Proteomes" id="UP000199403"/>
    </source>
</evidence>
<organism evidence="1 2">
    <name type="scientific">Cyclobacterium xiamenense</name>
    <dbReference type="NCBI Taxonomy" id="1297121"/>
    <lineage>
        <taxon>Bacteria</taxon>
        <taxon>Pseudomonadati</taxon>
        <taxon>Bacteroidota</taxon>
        <taxon>Cytophagia</taxon>
        <taxon>Cytophagales</taxon>
        <taxon>Cyclobacteriaceae</taxon>
        <taxon>Cyclobacterium</taxon>
    </lineage>
</organism>
<dbReference type="EMBL" id="FNZH01000008">
    <property type="protein sequence ID" value="SEJ68886.1"/>
    <property type="molecule type" value="Genomic_DNA"/>
</dbReference>